<comment type="caution">
    <text evidence="9">The sequence shown here is derived from an EMBL/GenBank/DDBJ whole genome shotgun (WGS) entry which is preliminary data.</text>
</comment>
<accession>A0A8J2I0H6</accession>
<dbReference type="EMBL" id="CAJRGZ010000017">
    <property type="protein sequence ID" value="CAG5155843.1"/>
    <property type="molecule type" value="Genomic_DNA"/>
</dbReference>
<sequence length="596" mass="63694">MAFKPKESAMIATAHELDSPSISNANDIASSSERNLVSSYDTTMLFLYSRSKSITRDRTASKEPIKPPPYVLAAFIALSLSIFLVALDTVLMQTALPTISQSFHIPDSLYVWTGSSYLLANASSVPLWGKLSDIFGRKPVILAANAIFLGGSILCAVSVNAPMLISGRVVQGLGGGGVVVLVHVCVSDLFTIRDRSFYMGTVGAVWALASALGPVLGGIFAQHLHWTWCFYINIPIISLAIVILYFTLHLHNPRIPLMAGLAAMDWLGTVTIITATILLLVGLQIGGVSSYADPVVITCLVFGSIAYIAFPFSQWWVNHCGRSPIMPLRIFKDVSNLSALAVCACDTLVFTSVACFLPLYFQIVLGRSPSITGVYMLAIAIPLAIVSFTSGHIIEKTGRFLEVLQAGLLVMTLGVGLLISLGTSPNLGTIITSLIVIGIGFGPNFSAPLIALQTNIEESDIATGTAAFGFVRTISGAIGVVIGQVVFQLLMAPHFRQFIDSGIAEDIALGLTEGEAVSQGFAITAVTGIQRDVVRHVFMIALRGMWILYSIVGTMGLLISFGIKRTRLHRESVTEHNKMTGAPSDEAMGINSRAHS</sequence>
<dbReference type="Proteomes" id="UP000676310">
    <property type="component" value="Unassembled WGS sequence"/>
</dbReference>
<feature type="transmembrane region" description="Helical" evidence="7">
    <location>
        <begin position="260"/>
        <end position="283"/>
    </location>
</feature>
<dbReference type="RefSeq" id="XP_043167406.1">
    <property type="nucleotide sequence ID" value="XM_043311471.1"/>
</dbReference>
<keyword evidence="10" id="KW-1185">Reference proteome</keyword>
<dbReference type="PANTHER" id="PTHR23501:SF102">
    <property type="entry name" value="DRUG TRANSPORTER, PUTATIVE (AFU_ORTHOLOGUE AFUA_3G08530)-RELATED"/>
    <property type="match status" value="1"/>
</dbReference>
<evidence type="ECO:0000256" key="5">
    <source>
        <dbReference type="ARBA" id="ARBA00023136"/>
    </source>
</evidence>
<feature type="transmembrane region" description="Helical" evidence="7">
    <location>
        <begin position="70"/>
        <end position="89"/>
    </location>
</feature>
<evidence type="ECO:0000256" key="4">
    <source>
        <dbReference type="ARBA" id="ARBA00022989"/>
    </source>
</evidence>
<dbReference type="Gene3D" id="1.20.1720.10">
    <property type="entry name" value="Multidrug resistance protein D"/>
    <property type="match status" value="1"/>
</dbReference>
<dbReference type="InterPro" id="IPR036259">
    <property type="entry name" value="MFS_trans_sf"/>
</dbReference>
<evidence type="ECO:0000259" key="8">
    <source>
        <dbReference type="PROSITE" id="PS50850"/>
    </source>
</evidence>
<comment type="subcellular location">
    <subcellularLocation>
        <location evidence="1">Membrane</location>
        <topology evidence="1">Multi-pass membrane protein</topology>
    </subcellularLocation>
</comment>
<evidence type="ECO:0000313" key="9">
    <source>
        <dbReference type="EMBL" id="CAG5155843.1"/>
    </source>
</evidence>
<feature type="domain" description="Major facilitator superfamily (MFS) profile" evidence="8">
    <location>
        <begin position="74"/>
        <end position="568"/>
    </location>
</feature>
<feature type="transmembrane region" description="Helical" evidence="7">
    <location>
        <begin position="546"/>
        <end position="563"/>
    </location>
</feature>
<feature type="transmembrane region" description="Helical" evidence="7">
    <location>
        <begin position="109"/>
        <end position="128"/>
    </location>
</feature>
<gene>
    <name evidence="9" type="ORF">ALTATR162_LOCUS3863</name>
</gene>
<dbReference type="Pfam" id="PF07690">
    <property type="entry name" value="MFS_1"/>
    <property type="match status" value="1"/>
</dbReference>
<dbReference type="Gene3D" id="1.20.1250.20">
    <property type="entry name" value="MFS general substrate transporter like domains"/>
    <property type="match status" value="1"/>
</dbReference>
<evidence type="ECO:0000256" key="1">
    <source>
        <dbReference type="ARBA" id="ARBA00004141"/>
    </source>
</evidence>
<keyword evidence="4 7" id="KW-1133">Transmembrane helix</keyword>
<dbReference type="AlphaFoldDB" id="A0A8J2I0H6"/>
<reference evidence="9" key="1">
    <citation type="submission" date="2021-05" db="EMBL/GenBank/DDBJ databases">
        <authorList>
            <person name="Stam R."/>
        </authorList>
    </citation>
    <scope>NUCLEOTIDE SEQUENCE</scope>
    <source>
        <strain evidence="9">CS162</strain>
    </source>
</reference>
<protein>
    <recommendedName>
        <fullName evidence="8">Major facilitator superfamily (MFS) profile domain-containing protein</fullName>
    </recommendedName>
</protein>
<feature type="transmembrane region" description="Helical" evidence="7">
    <location>
        <begin position="169"/>
        <end position="190"/>
    </location>
</feature>
<evidence type="ECO:0000256" key="3">
    <source>
        <dbReference type="ARBA" id="ARBA00022692"/>
    </source>
</evidence>
<proteinExistence type="inferred from homology"/>
<feature type="transmembrane region" description="Helical" evidence="7">
    <location>
        <begin position="140"/>
        <end position="163"/>
    </location>
</feature>
<keyword evidence="3 7" id="KW-0812">Transmembrane</keyword>
<feature type="region of interest" description="Disordered" evidence="6">
    <location>
        <begin position="572"/>
        <end position="596"/>
    </location>
</feature>
<dbReference type="OrthoDB" id="10021397at2759"/>
<dbReference type="GO" id="GO:0022857">
    <property type="term" value="F:transmembrane transporter activity"/>
    <property type="evidence" value="ECO:0007669"/>
    <property type="project" value="InterPro"/>
</dbReference>
<comment type="similarity">
    <text evidence="2">Belongs to the major facilitator superfamily. TCR/Tet family.</text>
</comment>
<feature type="transmembrane region" description="Helical" evidence="7">
    <location>
        <begin position="430"/>
        <end position="452"/>
    </location>
</feature>
<feature type="transmembrane region" description="Helical" evidence="7">
    <location>
        <begin position="197"/>
        <end position="219"/>
    </location>
</feature>
<feature type="transmembrane region" description="Helical" evidence="7">
    <location>
        <begin position="464"/>
        <end position="487"/>
    </location>
</feature>
<dbReference type="GO" id="GO:0005886">
    <property type="term" value="C:plasma membrane"/>
    <property type="evidence" value="ECO:0007669"/>
    <property type="project" value="TreeGrafter"/>
</dbReference>
<dbReference type="InterPro" id="IPR020846">
    <property type="entry name" value="MFS_dom"/>
</dbReference>
<dbReference type="PANTHER" id="PTHR23501">
    <property type="entry name" value="MAJOR FACILITATOR SUPERFAMILY"/>
    <property type="match status" value="1"/>
</dbReference>
<name>A0A8J2I0H6_9PLEO</name>
<dbReference type="InterPro" id="IPR011701">
    <property type="entry name" value="MFS"/>
</dbReference>
<feature type="transmembrane region" description="Helical" evidence="7">
    <location>
        <begin position="225"/>
        <end position="248"/>
    </location>
</feature>
<keyword evidence="5 7" id="KW-0472">Membrane</keyword>
<dbReference type="GeneID" id="67015466"/>
<feature type="transmembrane region" description="Helical" evidence="7">
    <location>
        <begin position="406"/>
        <end position="424"/>
    </location>
</feature>
<organism evidence="9 10">
    <name type="scientific">Alternaria atra</name>
    <dbReference type="NCBI Taxonomy" id="119953"/>
    <lineage>
        <taxon>Eukaryota</taxon>
        <taxon>Fungi</taxon>
        <taxon>Dikarya</taxon>
        <taxon>Ascomycota</taxon>
        <taxon>Pezizomycotina</taxon>
        <taxon>Dothideomycetes</taxon>
        <taxon>Pleosporomycetidae</taxon>
        <taxon>Pleosporales</taxon>
        <taxon>Pleosporineae</taxon>
        <taxon>Pleosporaceae</taxon>
        <taxon>Alternaria</taxon>
        <taxon>Alternaria sect. Ulocladioides</taxon>
    </lineage>
</organism>
<feature type="transmembrane region" description="Helical" evidence="7">
    <location>
        <begin position="337"/>
        <end position="361"/>
    </location>
</feature>
<dbReference type="SUPFAM" id="SSF103473">
    <property type="entry name" value="MFS general substrate transporter"/>
    <property type="match status" value="1"/>
</dbReference>
<evidence type="ECO:0000256" key="6">
    <source>
        <dbReference type="SAM" id="MobiDB-lite"/>
    </source>
</evidence>
<dbReference type="PROSITE" id="PS50850">
    <property type="entry name" value="MFS"/>
    <property type="match status" value="1"/>
</dbReference>
<feature type="transmembrane region" description="Helical" evidence="7">
    <location>
        <begin position="373"/>
        <end position="394"/>
    </location>
</feature>
<evidence type="ECO:0000256" key="2">
    <source>
        <dbReference type="ARBA" id="ARBA00007520"/>
    </source>
</evidence>
<evidence type="ECO:0000313" key="10">
    <source>
        <dbReference type="Proteomes" id="UP000676310"/>
    </source>
</evidence>
<evidence type="ECO:0000256" key="7">
    <source>
        <dbReference type="SAM" id="Phobius"/>
    </source>
</evidence>
<feature type="transmembrane region" description="Helical" evidence="7">
    <location>
        <begin position="295"/>
        <end position="317"/>
    </location>
</feature>
<dbReference type="PRINTS" id="PR01036">
    <property type="entry name" value="TCRTETB"/>
</dbReference>